<dbReference type="RefSeq" id="WP_244074922.1">
    <property type="nucleotide sequence ID" value="NZ_BQNL01000001.1"/>
</dbReference>
<dbReference type="Proteomes" id="UP001055048">
    <property type="component" value="Unassembled WGS sequence"/>
</dbReference>
<keyword evidence="1" id="KW-0732">Signal</keyword>
<sequence>MKKILFLAIILICTLLPTSLQATDPVEAGAPYKIWTYPVVYRASDQVTWYFDMTDTKFKAGEDLYIWTWAPSEPDAGNWNNSSDFAKLTYKGDNIYAFTLIPEKYYGKPASDINANDDIFWGRLKTKNGLMQSDVFQIKTSHLEWKTFIESGESSKPFPEKFSMKDPFSLLVDISKIPFAGKAGGLKDITWESLHLHSGLDMWTVQVQADMSKPEAIKKTQLTHVEGYIYRMDMIPMEYYGVESDYEAENIAWLITTHNPDWAGTTPDAVLKAAAAVPYPDPQFSFFPQKFCSKDILTLTRQYNGKTDGDLKYILTAGKKTVTGTLDGNRDKRQTVINLAKELEGMNNLTKVHLKITNSNDVAVVDTDLPLVPLSEITYE</sequence>
<protein>
    <submittedName>
        <fullName evidence="2">Uncharacterized protein</fullName>
    </submittedName>
</protein>
<evidence type="ECO:0000256" key="1">
    <source>
        <dbReference type="SAM" id="SignalP"/>
    </source>
</evidence>
<organism evidence="2 3">
    <name type="scientific">Bacteroides uniformis</name>
    <dbReference type="NCBI Taxonomy" id="820"/>
    <lineage>
        <taxon>Bacteria</taxon>
        <taxon>Pseudomonadati</taxon>
        <taxon>Bacteroidota</taxon>
        <taxon>Bacteroidia</taxon>
        <taxon>Bacteroidales</taxon>
        <taxon>Bacteroidaceae</taxon>
        <taxon>Bacteroides</taxon>
    </lineage>
</organism>
<evidence type="ECO:0000313" key="2">
    <source>
        <dbReference type="EMBL" id="GKH15577.1"/>
    </source>
</evidence>
<gene>
    <name evidence="2" type="ORF">CE91St12_37870</name>
</gene>
<name>A0AA37NK87_BACUN</name>
<reference evidence="2" key="1">
    <citation type="submission" date="2022-01" db="EMBL/GenBank/DDBJ databases">
        <title>Novel bile acid biosynthetic pathways are enriched in the microbiome of centenarians.</title>
        <authorList>
            <person name="Sato Y."/>
            <person name="Atarashi K."/>
            <person name="Plichta R.D."/>
            <person name="Arai Y."/>
            <person name="Sasajima S."/>
            <person name="Kearney M.S."/>
            <person name="Suda W."/>
            <person name="Takeshita K."/>
            <person name="Sasaki T."/>
            <person name="Okamoto S."/>
            <person name="Skelly N.A."/>
            <person name="Okamura Y."/>
            <person name="Vlamakis H."/>
            <person name="Li Y."/>
            <person name="Tanoue T."/>
            <person name="Takei H."/>
            <person name="Nittono H."/>
            <person name="Narushima S."/>
            <person name="Irie J."/>
            <person name="Itoh H."/>
            <person name="Moriya K."/>
            <person name="Sugiura Y."/>
            <person name="Suematsu M."/>
            <person name="Moritoki N."/>
            <person name="Shibata S."/>
            <person name="Littman R.D."/>
            <person name="Fischbach A.M."/>
            <person name="Uwamino Y."/>
            <person name="Inoue T."/>
            <person name="Honda A."/>
            <person name="Hattori M."/>
            <person name="Murai T."/>
            <person name="Xavier J.R."/>
            <person name="Hirose N."/>
            <person name="Honda K."/>
        </authorList>
    </citation>
    <scope>NUCLEOTIDE SEQUENCE</scope>
    <source>
        <strain evidence="2">CE91-St12</strain>
    </source>
</reference>
<dbReference type="EMBL" id="BQNL01000001">
    <property type="protein sequence ID" value="GKH15577.1"/>
    <property type="molecule type" value="Genomic_DNA"/>
</dbReference>
<proteinExistence type="predicted"/>
<evidence type="ECO:0000313" key="3">
    <source>
        <dbReference type="Proteomes" id="UP001055048"/>
    </source>
</evidence>
<accession>A0AA37NK87</accession>
<feature type="signal peptide" evidence="1">
    <location>
        <begin position="1"/>
        <end position="22"/>
    </location>
</feature>
<comment type="caution">
    <text evidence="2">The sequence shown here is derived from an EMBL/GenBank/DDBJ whole genome shotgun (WGS) entry which is preliminary data.</text>
</comment>
<dbReference type="AlphaFoldDB" id="A0AA37NK87"/>
<feature type="chain" id="PRO_5041362532" evidence="1">
    <location>
        <begin position="23"/>
        <end position="380"/>
    </location>
</feature>